<dbReference type="AlphaFoldDB" id="A0A9D4JI77"/>
<comment type="caution">
    <text evidence="1">The sequence shown here is derived from an EMBL/GenBank/DDBJ whole genome shotgun (WGS) entry which is preliminary data.</text>
</comment>
<evidence type="ECO:0000313" key="1">
    <source>
        <dbReference type="EMBL" id="KAH3809658.1"/>
    </source>
</evidence>
<reference evidence="1" key="2">
    <citation type="submission" date="2020-11" db="EMBL/GenBank/DDBJ databases">
        <authorList>
            <person name="McCartney M.A."/>
            <person name="Auch B."/>
            <person name="Kono T."/>
            <person name="Mallez S."/>
            <person name="Becker A."/>
            <person name="Gohl D.M."/>
            <person name="Silverstein K.A.T."/>
            <person name="Koren S."/>
            <person name="Bechman K.B."/>
            <person name="Herman A."/>
            <person name="Abrahante J.E."/>
            <person name="Garbe J."/>
        </authorList>
    </citation>
    <scope>NUCLEOTIDE SEQUENCE</scope>
    <source>
        <strain evidence="1">Duluth1</strain>
        <tissue evidence="1">Whole animal</tissue>
    </source>
</reference>
<dbReference type="Proteomes" id="UP000828390">
    <property type="component" value="Unassembled WGS sequence"/>
</dbReference>
<gene>
    <name evidence="1" type="ORF">DPMN_138034</name>
</gene>
<evidence type="ECO:0000313" key="2">
    <source>
        <dbReference type="Proteomes" id="UP000828390"/>
    </source>
</evidence>
<sequence length="65" mass="7667">MSPIVRLWQKFQNTGRVADVPKRLAGRLQRCIKMPRLLQITLKTATGLQQIQRGQLFERMETRIF</sequence>
<protein>
    <submittedName>
        <fullName evidence="1">Uncharacterized protein</fullName>
    </submittedName>
</protein>
<accession>A0A9D4JI77</accession>
<reference evidence="1" key="1">
    <citation type="journal article" date="2019" name="bioRxiv">
        <title>The Genome of the Zebra Mussel, Dreissena polymorpha: A Resource for Invasive Species Research.</title>
        <authorList>
            <person name="McCartney M.A."/>
            <person name="Auch B."/>
            <person name="Kono T."/>
            <person name="Mallez S."/>
            <person name="Zhang Y."/>
            <person name="Obille A."/>
            <person name="Becker A."/>
            <person name="Abrahante J.E."/>
            <person name="Garbe J."/>
            <person name="Badalamenti J.P."/>
            <person name="Herman A."/>
            <person name="Mangelson H."/>
            <person name="Liachko I."/>
            <person name="Sullivan S."/>
            <person name="Sone E.D."/>
            <person name="Koren S."/>
            <person name="Silverstein K.A.T."/>
            <person name="Beckman K.B."/>
            <person name="Gohl D.M."/>
        </authorList>
    </citation>
    <scope>NUCLEOTIDE SEQUENCE</scope>
    <source>
        <strain evidence="1">Duluth1</strain>
        <tissue evidence="1">Whole animal</tissue>
    </source>
</reference>
<name>A0A9D4JI77_DREPO</name>
<dbReference type="EMBL" id="JAIWYP010000006">
    <property type="protein sequence ID" value="KAH3809658.1"/>
    <property type="molecule type" value="Genomic_DNA"/>
</dbReference>
<proteinExistence type="predicted"/>
<keyword evidence="2" id="KW-1185">Reference proteome</keyword>
<organism evidence="1 2">
    <name type="scientific">Dreissena polymorpha</name>
    <name type="common">Zebra mussel</name>
    <name type="synonym">Mytilus polymorpha</name>
    <dbReference type="NCBI Taxonomy" id="45954"/>
    <lineage>
        <taxon>Eukaryota</taxon>
        <taxon>Metazoa</taxon>
        <taxon>Spiralia</taxon>
        <taxon>Lophotrochozoa</taxon>
        <taxon>Mollusca</taxon>
        <taxon>Bivalvia</taxon>
        <taxon>Autobranchia</taxon>
        <taxon>Heteroconchia</taxon>
        <taxon>Euheterodonta</taxon>
        <taxon>Imparidentia</taxon>
        <taxon>Neoheterodontei</taxon>
        <taxon>Myida</taxon>
        <taxon>Dreissenoidea</taxon>
        <taxon>Dreissenidae</taxon>
        <taxon>Dreissena</taxon>
    </lineage>
</organism>